<dbReference type="InterPro" id="IPR016024">
    <property type="entry name" value="ARM-type_fold"/>
</dbReference>
<feature type="compositionally biased region" description="Basic and acidic residues" evidence="6">
    <location>
        <begin position="644"/>
        <end position="657"/>
    </location>
</feature>
<feature type="domain" description="Peptidase M14" evidence="7">
    <location>
        <begin position="861"/>
        <end position="1032"/>
    </location>
</feature>
<dbReference type="GO" id="GO:0006508">
    <property type="term" value="P:proteolysis"/>
    <property type="evidence" value="ECO:0007669"/>
    <property type="project" value="InterPro"/>
</dbReference>
<dbReference type="GO" id="GO:0004181">
    <property type="term" value="F:metallocarboxypeptidase activity"/>
    <property type="evidence" value="ECO:0007669"/>
    <property type="project" value="InterPro"/>
</dbReference>
<sequence>MSTVHALLTMLQDRGKRTPASVRHLLLELASCCRCADAKAAILADGLEPLLALAADDQELPRGETLEVLLELLVLLILDKSKAKIKAARGGALELAVRCLNELSAGAVGSRRRAKILKRALELVDLLSHTTESQQLERQTIVVKQVVEVIKRADEDVTVLVRATDTLGRFIDGSLERIQVAATEQAVAVLINLLKSGADNADLKRTSCEVLILMGEAPGMLQLMAAQNIVSALCICLRMETPAHDVEFAVVRLLLRLAREARVYGQIVHEEMVPLLFQVIERNSNLREVAATSCMIVADLSDFARQCKLDLSPFMESCRGKVLVLAATCHAQDATVVDSTFRFFVNVSNNPVDLPHLINSETIEGLLSLYVLAGGSGYLAELAGHLVHVIVKLSRSRLEQFTIQEEDITLPALFLCLRNYHENARFTSQVFAIMAKHWKTQCQAKSVHSITGYVGIAVEILCRTIPASKPDETQTAEIINFIREMMLAKDGAEVVLSCGGKDLLEVLHTYLPTGEDDPSSVLGTPCDRGGSRNVSTIPAPRSSPLRGGFGGQKLAVVVANLLKNAVLGLAELTAVSATVATEPPATNDNIENTALRPGDTEYDEYVSKLFCRENSSHYKLVNKAELQRNADRSDQDVIISRNSTDSHFDPLDSKLKTQVDGTSNEEPTEHNGHGNSTTESLEIVPDDSSGDDDAEADADNADEENNDDSDDDDDDEDDVGLEKVKSGGDGVEDPRVPTLCSITSSIVQPNPERRNSVSTKFTSSDSSFAHFYDHLEDRRWYYMDSSLVRYPKHPSRMDRERQNNPEEEFVLDDPGFLEPCNLPDAETGARFVEEAIASRAEFIASEVNTRARIVYKNMSMIIPMLNPDGVYYGNSRCGLSACDLNRQWQAPSKALHPTIFHAKELLVKERSSRGVAFFCDMHGHSRKKNVFMYGCDTKRKPNPAAREFAKLFSMQHIAKKYIAFPDCSFKVSKDKETTARVVVANELKISWSFTLEASFCGANYGELQNMHFNTKDLREVGASLCETLFQACVSDVSVRDRLIAEVDDSTVCIPQQVEPYLREAGAYLARPPPQFVTVFKGLSPLGEVITRSPKAPANRIRFRGAGRQFAAVSTIPRASIHDILRSDSVAAFQSYEADLINASTMVIRQRGSIAASNNAPATSDEKNLSSPPSSYLSFPSVI</sequence>
<dbReference type="InterPro" id="IPR011989">
    <property type="entry name" value="ARM-like"/>
</dbReference>
<evidence type="ECO:0000313" key="9">
    <source>
        <dbReference type="Proteomes" id="UP000488956"/>
    </source>
</evidence>
<dbReference type="GO" id="GO:0008270">
    <property type="term" value="F:zinc ion binding"/>
    <property type="evidence" value="ECO:0007669"/>
    <property type="project" value="InterPro"/>
</dbReference>
<evidence type="ECO:0000256" key="3">
    <source>
        <dbReference type="ARBA" id="ARBA00024524"/>
    </source>
</evidence>
<dbReference type="EC" id="3.4.17.24" evidence="4"/>
<reference evidence="8 9" key="1">
    <citation type="submission" date="2018-09" db="EMBL/GenBank/DDBJ databases">
        <title>Genomic investigation of the strawberry pathogen Phytophthora fragariae indicates pathogenicity is determined by transcriptional variation in three key races.</title>
        <authorList>
            <person name="Adams T.M."/>
            <person name="Armitage A.D."/>
            <person name="Sobczyk M.K."/>
            <person name="Bates H.J."/>
            <person name="Dunwell J.M."/>
            <person name="Nellist C.F."/>
            <person name="Harrison R.J."/>
        </authorList>
    </citation>
    <scope>NUCLEOTIDE SEQUENCE [LARGE SCALE GENOMIC DNA]</scope>
    <source>
        <strain evidence="8 9">ONT-3</strain>
    </source>
</reference>
<dbReference type="PROSITE" id="PS52035">
    <property type="entry name" value="PEPTIDASE_M14"/>
    <property type="match status" value="1"/>
</dbReference>
<gene>
    <name evidence="8" type="ORF">PF010_g2978</name>
</gene>
<dbReference type="Proteomes" id="UP000488956">
    <property type="component" value="Unassembled WGS sequence"/>
</dbReference>
<dbReference type="EMBL" id="QXFX01000087">
    <property type="protein sequence ID" value="KAE9133012.1"/>
    <property type="molecule type" value="Genomic_DNA"/>
</dbReference>
<evidence type="ECO:0000256" key="6">
    <source>
        <dbReference type="SAM" id="MobiDB-lite"/>
    </source>
</evidence>
<comment type="similarity">
    <text evidence="2 5">Belongs to the peptidase M14 family.</text>
</comment>
<feature type="active site" description="Proton donor/acceptor" evidence="5">
    <location>
        <position position="996"/>
    </location>
</feature>
<dbReference type="PANTHER" id="PTHR12756">
    <property type="entry name" value="CYTOSOLIC CARBOXYPEPTIDASE"/>
    <property type="match status" value="1"/>
</dbReference>
<protein>
    <recommendedName>
        <fullName evidence="4">tubulin-glutamate carboxypeptidase</fullName>
        <ecNumber evidence="4">3.4.17.24</ecNumber>
    </recommendedName>
</protein>
<dbReference type="SUPFAM" id="SSF53187">
    <property type="entry name" value="Zn-dependent exopeptidases"/>
    <property type="match status" value="1"/>
</dbReference>
<evidence type="ECO:0000256" key="1">
    <source>
        <dbReference type="ARBA" id="ARBA00001947"/>
    </source>
</evidence>
<evidence type="ECO:0000256" key="2">
    <source>
        <dbReference type="ARBA" id="ARBA00005988"/>
    </source>
</evidence>
<evidence type="ECO:0000259" key="7">
    <source>
        <dbReference type="PROSITE" id="PS52035"/>
    </source>
</evidence>
<feature type="region of interest" description="Disordered" evidence="6">
    <location>
        <begin position="641"/>
        <end position="737"/>
    </location>
</feature>
<dbReference type="Gene3D" id="1.25.10.10">
    <property type="entry name" value="Leucine-rich Repeat Variant"/>
    <property type="match status" value="1"/>
</dbReference>
<name>A0A6G0LVJ5_9STRA</name>
<comment type="cofactor">
    <cofactor evidence="1">
        <name>Zn(2+)</name>
        <dbReference type="ChEBI" id="CHEBI:29105"/>
    </cofactor>
</comment>
<comment type="caution">
    <text evidence="8">The sequence shown here is derived from an EMBL/GenBank/DDBJ whole genome shotgun (WGS) entry which is preliminary data.</text>
</comment>
<feature type="compositionally biased region" description="Low complexity" evidence="6">
    <location>
        <begin position="1168"/>
        <end position="1182"/>
    </location>
</feature>
<feature type="compositionally biased region" description="Acidic residues" evidence="6">
    <location>
        <begin position="684"/>
        <end position="719"/>
    </location>
</feature>
<proteinExistence type="inferred from homology"/>
<evidence type="ECO:0000256" key="5">
    <source>
        <dbReference type="PROSITE-ProRule" id="PRU01379"/>
    </source>
</evidence>
<evidence type="ECO:0000256" key="4">
    <source>
        <dbReference type="ARBA" id="ARBA00026108"/>
    </source>
</evidence>
<dbReference type="AlphaFoldDB" id="A0A6G0LVJ5"/>
<feature type="region of interest" description="Disordered" evidence="6">
    <location>
        <begin position="1153"/>
        <end position="1182"/>
    </location>
</feature>
<comment type="catalytic activity">
    <reaction evidence="3">
        <text>C-terminal L-alpha-aminoacyl-L-glutamyl-L-glutamyl-[tubulin] + H2O = C-terminal L-alpha-aminoacyl-L-glutamyl-[tubulin] + L-glutamate</text>
        <dbReference type="Rhea" id="RHEA:63792"/>
        <dbReference type="Rhea" id="RHEA-COMP:16435"/>
        <dbReference type="Rhea" id="RHEA-COMP:16436"/>
        <dbReference type="ChEBI" id="CHEBI:15377"/>
        <dbReference type="ChEBI" id="CHEBI:29985"/>
        <dbReference type="ChEBI" id="CHEBI:149555"/>
        <dbReference type="ChEBI" id="CHEBI:149556"/>
        <dbReference type="EC" id="3.4.17.24"/>
    </reaction>
    <physiologicalReaction direction="left-to-right" evidence="3">
        <dbReference type="Rhea" id="RHEA:63793"/>
    </physiologicalReaction>
</comment>
<dbReference type="Gene3D" id="3.40.630.10">
    <property type="entry name" value="Zn peptidases"/>
    <property type="match status" value="1"/>
</dbReference>
<evidence type="ECO:0000313" key="8">
    <source>
        <dbReference type="EMBL" id="KAE9133012.1"/>
    </source>
</evidence>
<organism evidence="8 9">
    <name type="scientific">Phytophthora fragariae</name>
    <dbReference type="NCBI Taxonomy" id="53985"/>
    <lineage>
        <taxon>Eukaryota</taxon>
        <taxon>Sar</taxon>
        <taxon>Stramenopiles</taxon>
        <taxon>Oomycota</taxon>
        <taxon>Peronosporomycetes</taxon>
        <taxon>Peronosporales</taxon>
        <taxon>Peronosporaceae</taxon>
        <taxon>Phytophthora</taxon>
    </lineage>
</organism>
<dbReference type="InterPro" id="IPR050821">
    <property type="entry name" value="Cytosolic_carboxypeptidase"/>
</dbReference>
<dbReference type="PANTHER" id="PTHR12756:SF11">
    <property type="entry name" value="CYTOSOLIC CARBOXYPEPTIDASE 1"/>
    <property type="match status" value="1"/>
</dbReference>
<accession>A0A6G0LVJ5</accession>
<dbReference type="InterPro" id="IPR000834">
    <property type="entry name" value="Peptidase_M14"/>
</dbReference>
<dbReference type="SUPFAM" id="SSF48371">
    <property type="entry name" value="ARM repeat"/>
    <property type="match status" value="1"/>
</dbReference>